<reference evidence="2 3" key="1">
    <citation type="submission" date="2019-07" db="EMBL/GenBank/DDBJ databases">
        <title>Genomic Encyclopedia of Archaeal and Bacterial Type Strains, Phase II (KMG-II): from individual species to whole genera.</title>
        <authorList>
            <person name="Goeker M."/>
        </authorList>
    </citation>
    <scope>NUCLEOTIDE SEQUENCE [LARGE SCALE GENOMIC DNA]</scope>
    <source>
        <strain evidence="2 3">DSM 18850</strain>
    </source>
</reference>
<dbReference type="GO" id="GO:0016052">
    <property type="term" value="P:carbohydrate catabolic process"/>
    <property type="evidence" value="ECO:0007669"/>
    <property type="project" value="InterPro"/>
</dbReference>
<dbReference type="CDD" id="cd09620">
    <property type="entry name" value="CBM9_like_3"/>
    <property type="match status" value="1"/>
</dbReference>
<dbReference type="GO" id="GO:0004553">
    <property type="term" value="F:hydrolase activity, hydrolyzing O-glycosyl compounds"/>
    <property type="evidence" value="ECO:0007669"/>
    <property type="project" value="InterPro"/>
</dbReference>
<accession>A0A5S5DAD2</accession>
<dbReference type="EMBL" id="VNHX01000016">
    <property type="protein sequence ID" value="TYP92484.1"/>
    <property type="molecule type" value="Genomic_DNA"/>
</dbReference>
<dbReference type="Pfam" id="PF16011">
    <property type="entry name" value="CBM9_2"/>
    <property type="match status" value="1"/>
</dbReference>
<name>A0A5S5DAD2_9SPHI</name>
<evidence type="ECO:0000259" key="1">
    <source>
        <dbReference type="Pfam" id="PF16011"/>
    </source>
</evidence>
<gene>
    <name evidence="2" type="ORF">BC792_11687</name>
</gene>
<evidence type="ECO:0000313" key="2">
    <source>
        <dbReference type="EMBL" id="TYP92484.1"/>
    </source>
</evidence>
<dbReference type="SUPFAM" id="SSF49344">
    <property type="entry name" value="CBD9-like"/>
    <property type="match status" value="1"/>
</dbReference>
<dbReference type="AlphaFoldDB" id="A0A5S5DAD2"/>
<dbReference type="GO" id="GO:0030246">
    <property type="term" value="F:carbohydrate binding"/>
    <property type="evidence" value="ECO:0007669"/>
    <property type="project" value="InterPro"/>
</dbReference>
<dbReference type="Gene3D" id="2.60.40.1190">
    <property type="match status" value="1"/>
</dbReference>
<feature type="domain" description="Carbohydrate-binding" evidence="1">
    <location>
        <begin position="27"/>
        <end position="214"/>
    </location>
</feature>
<protein>
    <submittedName>
        <fullName evidence="2">Cellulose/xylan binding protein with CBM9 domain</fullName>
    </submittedName>
</protein>
<keyword evidence="3" id="KW-1185">Reference proteome</keyword>
<proteinExistence type="predicted"/>
<comment type="caution">
    <text evidence="2">The sequence shown here is derived from an EMBL/GenBank/DDBJ whole genome shotgun (WGS) entry which is preliminary data.</text>
</comment>
<dbReference type="InterPro" id="IPR010502">
    <property type="entry name" value="Carb-bd_dom_fam9"/>
</dbReference>
<evidence type="ECO:0000313" key="3">
    <source>
        <dbReference type="Proteomes" id="UP000325105"/>
    </source>
</evidence>
<sequence length="215" mass="24595">MEMDKLFVPRIDMDLTVFGYAALQKQMEELPWQQLSHANWSEQFPYKPDVRFQLAHAGDVLFVHYVVREDFIKATYVRPNEAVWEDSCVELFLSFDGRSTYYNLEFNVLGTGLIGYGPEAKSERARLSAEQIESVQTVTSVINSGKEKCWATVWCVPVDVFVESGIDTFSGRKAHGNFYKCGDKLPGPHFLSWSRVDFPTPNFHLPAFFGELIFA</sequence>
<dbReference type="OrthoDB" id="9801646at2"/>
<dbReference type="Proteomes" id="UP000325105">
    <property type="component" value="Unassembled WGS sequence"/>
</dbReference>
<organism evidence="2 3">
    <name type="scientific">Sphingobacterium allocomposti</name>
    <dbReference type="NCBI Taxonomy" id="415956"/>
    <lineage>
        <taxon>Bacteria</taxon>
        <taxon>Pseudomonadati</taxon>
        <taxon>Bacteroidota</taxon>
        <taxon>Sphingobacteriia</taxon>
        <taxon>Sphingobacteriales</taxon>
        <taxon>Sphingobacteriaceae</taxon>
        <taxon>Sphingobacterium</taxon>
    </lineage>
</organism>